<evidence type="ECO:0000313" key="2">
    <source>
        <dbReference type="Proteomes" id="UP001163223"/>
    </source>
</evidence>
<sequence>MKKYAAALVAALSLAAVAAPAAAAEFTKGTVTKVDTKQKKVTVDHEPLANLDMPAMKMVFNVADEAMLSEVSAGKSIQFVAERVKGKLTIVDIK</sequence>
<accession>A0ACD4NWZ4</accession>
<name>A0ACD4NWZ4_9HYPH</name>
<evidence type="ECO:0000313" key="1">
    <source>
        <dbReference type="EMBL" id="WAJ31233.1"/>
    </source>
</evidence>
<proteinExistence type="predicted"/>
<gene>
    <name evidence="1" type="ORF">OXU80_13955</name>
</gene>
<dbReference type="EMBL" id="CP113520">
    <property type="protein sequence ID" value="WAJ31233.1"/>
    <property type="molecule type" value="Genomic_DNA"/>
</dbReference>
<reference evidence="1" key="1">
    <citation type="submission" date="2022-11" db="EMBL/GenBank/DDBJ databases">
        <title>beta-Carotene-producing bacterium, Jeongeuplla avenae sp. nov., alleviates the salt stress of Arabidopsis seedlings.</title>
        <authorList>
            <person name="Jiang L."/>
            <person name="Lee J."/>
        </authorList>
    </citation>
    <scope>NUCLEOTIDE SEQUENCE</scope>
    <source>
        <strain evidence="1">DY_R2A_6</strain>
    </source>
</reference>
<organism evidence="1 2">
    <name type="scientific">Antarcticirhabdus aurantiaca</name>
    <dbReference type="NCBI Taxonomy" id="2606717"/>
    <lineage>
        <taxon>Bacteria</taxon>
        <taxon>Pseudomonadati</taxon>
        <taxon>Pseudomonadota</taxon>
        <taxon>Alphaproteobacteria</taxon>
        <taxon>Hyphomicrobiales</taxon>
        <taxon>Aurantimonadaceae</taxon>
        <taxon>Antarcticirhabdus</taxon>
    </lineage>
</organism>
<protein>
    <submittedName>
        <fullName evidence="1">Copper-binding protein</fullName>
    </submittedName>
</protein>
<dbReference type="Proteomes" id="UP001163223">
    <property type="component" value="Chromosome"/>
</dbReference>
<keyword evidence="2" id="KW-1185">Reference proteome</keyword>